<dbReference type="RefSeq" id="WP_067419832.1">
    <property type="nucleotide sequence ID" value="NZ_LNTY01000059.1"/>
</dbReference>
<dbReference type="InterPro" id="IPR025489">
    <property type="entry name" value="DUF4381"/>
</dbReference>
<dbReference type="STRING" id="294935.ATN88_11520"/>
<name>A0A135I387_9GAMM</name>
<keyword evidence="1" id="KW-0812">Transmembrane</keyword>
<evidence type="ECO:0008006" key="4">
    <source>
        <dbReference type="Google" id="ProtNLM"/>
    </source>
</evidence>
<dbReference type="Pfam" id="PF14316">
    <property type="entry name" value="DUF4381"/>
    <property type="match status" value="1"/>
</dbReference>
<keyword evidence="3" id="KW-1185">Reference proteome</keyword>
<keyword evidence="1" id="KW-0472">Membrane</keyword>
<comment type="caution">
    <text evidence="2">The sequence shown here is derived from an EMBL/GenBank/DDBJ whole genome shotgun (WGS) entry which is preliminary data.</text>
</comment>
<dbReference type="EMBL" id="LNTY01000059">
    <property type="protein sequence ID" value="KXF79888.1"/>
    <property type="molecule type" value="Genomic_DNA"/>
</dbReference>
<sequence>MTTPTSNTLPLADIHLQAAPGLWPLAWGWWVLIAALLLILAVVVYALRLRAQKRKAQKEAIKQLSHTDTLGDINALLKRAALTYFPRHDVAKLTGQSWLAFLDNQLPVSKQGFVAHEALWQKGVFSKEGLNKDELNACKALASVWLTNALPPKKASQSQSEVKDV</sequence>
<evidence type="ECO:0000313" key="3">
    <source>
        <dbReference type="Proteomes" id="UP000070529"/>
    </source>
</evidence>
<feature type="transmembrane region" description="Helical" evidence="1">
    <location>
        <begin position="27"/>
        <end position="47"/>
    </location>
</feature>
<reference evidence="2 3" key="1">
    <citation type="submission" date="2015-11" db="EMBL/GenBank/DDBJ databases">
        <title>Genomic Taxonomy of the Vibrionaceae.</title>
        <authorList>
            <person name="Gomez-Gil B."/>
            <person name="Enciso-Ibarra J."/>
        </authorList>
    </citation>
    <scope>NUCLEOTIDE SEQUENCE [LARGE SCALE GENOMIC DNA]</scope>
    <source>
        <strain evidence="2 3">CAIM 912</strain>
    </source>
</reference>
<organism evidence="2 3">
    <name type="scientific">Enterovibrio coralii</name>
    <dbReference type="NCBI Taxonomy" id="294935"/>
    <lineage>
        <taxon>Bacteria</taxon>
        <taxon>Pseudomonadati</taxon>
        <taxon>Pseudomonadota</taxon>
        <taxon>Gammaproteobacteria</taxon>
        <taxon>Vibrionales</taxon>
        <taxon>Vibrionaceae</taxon>
        <taxon>Enterovibrio</taxon>
    </lineage>
</organism>
<accession>A0A135I387</accession>
<protein>
    <recommendedName>
        <fullName evidence="4">DUF4381 domain-containing protein</fullName>
    </recommendedName>
</protein>
<evidence type="ECO:0000313" key="2">
    <source>
        <dbReference type="EMBL" id="KXF79888.1"/>
    </source>
</evidence>
<dbReference type="AlphaFoldDB" id="A0A135I387"/>
<keyword evidence="1" id="KW-1133">Transmembrane helix</keyword>
<gene>
    <name evidence="2" type="ORF">ATN88_11520</name>
</gene>
<proteinExistence type="predicted"/>
<dbReference type="OrthoDB" id="283083at2"/>
<evidence type="ECO:0000256" key="1">
    <source>
        <dbReference type="SAM" id="Phobius"/>
    </source>
</evidence>
<dbReference type="Proteomes" id="UP000070529">
    <property type="component" value="Unassembled WGS sequence"/>
</dbReference>